<feature type="region of interest" description="Actin-binding" evidence="6">
    <location>
        <begin position="724"/>
        <end position="746"/>
    </location>
</feature>
<evidence type="ECO:0000256" key="7">
    <source>
        <dbReference type="SAM" id="Coils"/>
    </source>
</evidence>
<dbReference type="SMART" id="SM00015">
    <property type="entry name" value="IQ"/>
    <property type="match status" value="2"/>
</dbReference>
<dbReference type="InterPro" id="IPR001609">
    <property type="entry name" value="Myosin_head_motor_dom-like"/>
</dbReference>
<dbReference type="PANTHER" id="PTHR13140">
    <property type="entry name" value="MYOSIN"/>
    <property type="match status" value="1"/>
</dbReference>
<dbReference type="Proteomes" id="UP000332933">
    <property type="component" value="Unassembled WGS sequence"/>
</dbReference>
<evidence type="ECO:0000256" key="3">
    <source>
        <dbReference type="ARBA" id="ARBA00023123"/>
    </source>
</evidence>
<dbReference type="Gene3D" id="1.20.5.4820">
    <property type="match status" value="1"/>
</dbReference>
<evidence type="ECO:0000259" key="9">
    <source>
        <dbReference type="PROSITE" id="PS51456"/>
    </source>
</evidence>
<evidence type="ECO:0000256" key="8">
    <source>
        <dbReference type="SAM" id="MobiDB-lite"/>
    </source>
</evidence>
<dbReference type="InterPro" id="IPR000048">
    <property type="entry name" value="IQ_motif_EF-hand-BS"/>
</dbReference>
<evidence type="ECO:0000256" key="5">
    <source>
        <dbReference type="ARBA" id="ARBA00023203"/>
    </source>
</evidence>
<dbReference type="SMART" id="SM00242">
    <property type="entry name" value="MYSc"/>
    <property type="match status" value="1"/>
</dbReference>
<dbReference type="SUPFAM" id="SSF52540">
    <property type="entry name" value="P-loop containing nucleoside triphosphate hydrolases"/>
    <property type="match status" value="1"/>
</dbReference>
<feature type="coiled-coil region" evidence="7">
    <location>
        <begin position="1059"/>
        <end position="1129"/>
    </location>
</feature>
<reference evidence="11 12" key="1">
    <citation type="submission" date="2019-03" db="EMBL/GenBank/DDBJ databases">
        <authorList>
            <person name="Gaulin E."/>
            <person name="Dumas B."/>
        </authorList>
    </citation>
    <scope>NUCLEOTIDE SEQUENCE [LARGE SCALE GENOMIC DNA]</scope>
    <source>
        <strain evidence="11">CBS 568.67</strain>
    </source>
</reference>
<evidence type="ECO:0000256" key="4">
    <source>
        <dbReference type="ARBA" id="ARBA00023175"/>
    </source>
</evidence>
<dbReference type="Gene3D" id="1.10.10.820">
    <property type="match status" value="1"/>
</dbReference>
<gene>
    <name evidence="11" type="primary">Aste57867_11216</name>
    <name evidence="10" type="ORF">As57867_011174</name>
    <name evidence="11" type="ORF">ASTE57867_11216</name>
</gene>
<dbReference type="Gene3D" id="3.40.850.10">
    <property type="entry name" value="Kinesin motor domain"/>
    <property type="match status" value="1"/>
</dbReference>
<evidence type="ECO:0000256" key="6">
    <source>
        <dbReference type="PROSITE-ProRule" id="PRU00782"/>
    </source>
</evidence>
<sequence>MSNQDDFVLKVNELYWKQTGANEWVLGQLCAFDHITSSSASIALVDEATGSVLPNTESAVDVSTTALRPANPLFTTSADMTALRYLHEAALVKNLHDRWIIDDRQPYTSMSNVLIAVNPLRYLKKAEKAKYVRQSLDKSPPHPFHVAEVTSLDNAYRQLRSVKQNQSIIISGESGSGKTETSKIILDFLTDRSRFNQSTADHDAANQQTQQEHALGDRLMDTIPILESFGNAKTHRNHNSSRFGKYMRLQFSPSTSDGPNALLLTGASIDTYLLETSRVVLPPAGERNFHIFYELLRSGDAALLNDLKLVPTPYGAVGSDDEACLESFVYLNRSGCTANAFIDDRANFDKLVAALECVNIDTTELFRVVSGVLHLGNMVFDEEDTQEGTTASVSNEHRDGAVSIAAELLGLDPMDLMDAILTKKISRMANDNVNAKLTGRPGLQREASVYFVKKDLRQASYSRDTIAKIIYDQVFGALMRHCADALAYNVALKDELPYIGVLDIFGFEDFEPKNRNSLEQLLINYANESLQSMFNQCILKAEQELYQNEHIWAPENASLMFPFACAKVLTTELVLNHQPHQLISYDDNKECLTLMAGKNEGMFSVIDTVGKLAGPTDRKLIERFHTLFKKHPCFVQPHPKDMTHTFCIRHFAGVVRYRIDSFIDKNSNIASIQFEELIQSSSLSILSTAFDTPNTPTTAVAPARRGGSSNKNSGSVSHMFSLQMKGLMAELESTRNNFIRCIKPNAAMDAAIFDRASVLEQLRCSGTIQACQVLQVGLPTRVTFEEIVDIYTGLLTDDFMFKFHANARLFTQALCHVLAFPTDAYRLGDTRLFFKTGKIHMLDAILNITPAMAPEALKARLVQYLVKRRWVTSVTKVAVSRHVQALLVTVQLKRRAIVIQCWYRQHLAKRRVEQLRKERRVADAWARLSKKANVRAAFDGANDDKLSLLQALMRQRTVPPRAKWLLTWLGPMQRAMYVQRLGKAACMAYLAKRAFLGLLDRVRMQRASVTIQSQIRRVLATKRVEALRKQARATQLWRRVRIRVKATIWFFALFRRAHVRTLERDNARLADENERLRAENAALAHQSRRSSGNYNNDTNDVVVSLEAQLKQLQDQLQEALQRANDKGVAVDGGGKAFSSVETSSSASSVRHNDNPETLIGAVQEWLTQNSLPEPLPEELTLQQLNLDGSVHAMRMLSRGGSSSLKLRRFDSDVTVLLQREVEQSQELTKKIRTLVLKCNWYP</sequence>
<feature type="domain" description="Myosin motor" evidence="9">
    <location>
        <begin position="75"/>
        <end position="847"/>
    </location>
</feature>
<dbReference type="GO" id="GO:0005524">
    <property type="term" value="F:ATP binding"/>
    <property type="evidence" value="ECO:0007669"/>
    <property type="project" value="UniProtKB-UniRule"/>
</dbReference>
<dbReference type="PANTHER" id="PTHR13140:SF845">
    <property type="entry name" value="MYOSIN-LIKE PROTEIN"/>
    <property type="match status" value="1"/>
</dbReference>
<feature type="region of interest" description="Disordered" evidence="8">
    <location>
        <begin position="696"/>
        <end position="715"/>
    </location>
</feature>
<evidence type="ECO:0000313" key="12">
    <source>
        <dbReference type="Proteomes" id="UP000332933"/>
    </source>
</evidence>
<dbReference type="Pfam" id="PF00063">
    <property type="entry name" value="Myosin_head"/>
    <property type="match status" value="2"/>
</dbReference>
<accession>A0A485KU84</accession>
<dbReference type="CDD" id="cd14686">
    <property type="entry name" value="bZIP"/>
    <property type="match status" value="1"/>
</dbReference>
<organism evidence="11 12">
    <name type="scientific">Aphanomyces stellatus</name>
    <dbReference type="NCBI Taxonomy" id="120398"/>
    <lineage>
        <taxon>Eukaryota</taxon>
        <taxon>Sar</taxon>
        <taxon>Stramenopiles</taxon>
        <taxon>Oomycota</taxon>
        <taxon>Saprolegniomycetes</taxon>
        <taxon>Saprolegniales</taxon>
        <taxon>Verrucalvaceae</taxon>
        <taxon>Aphanomyces</taxon>
    </lineage>
</organism>
<dbReference type="PROSITE" id="PS51456">
    <property type="entry name" value="MYOSIN_MOTOR"/>
    <property type="match status" value="1"/>
</dbReference>
<dbReference type="AlphaFoldDB" id="A0A485KU84"/>
<dbReference type="InterPro" id="IPR027417">
    <property type="entry name" value="P-loop_NTPase"/>
</dbReference>
<keyword evidence="2 6" id="KW-0067">ATP-binding</keyword>
<keyword evidence="12" id="KW-1185">Reference proteome</keyword>
<name>A0A485KU84_9STRA</name>
<dbReference type="InterPro" id="IPR036961">
    <property type="entry name" value="Kinesin_motor_dom_sf"/>
</dbReference>
<evidence type="ECO:0000256" key="2">
    <source>
        <dbReference type="ARBA" id="ARBA00022840"/>
    </source>
</evidence>
<evidence type="ECO:0000313" key="10">
    <source>
        <dbReference type="EMBL" id="KAF0698148.1"/>
    </source>
</evidence>
<dbReference type="Gene3D" id="1.20.58.530">
    <property type="match status" value="1"/>
</dbReference>
<dbReference type="PROSITE" id="PS50096">
    <property type="entry name" value="IQ"/>
    <property type="match status" value="2"/>
</dbReference>
<dbReference type="OrthoDB" id="77347at2759"/>
<dbReference type="GO" id="GO:0005737">
    <property type="term" value="C:cytoplasm"/>
    <property type="evidence" value="ECO:0007669"/>
    <property type="project" value="TreeGrafter"/>
</dbReference>
<protein>
    <submittedName>
        <fullName evidence="11">Aste57867_11216 protein</fullName>
    </submittedName>
</protein>
<dbReference type="GO" id="GO:0007015">
    <property type="term" value="P:actin filament organization"/>
    <property type="evidence" value="ECO:0007669"/>
    <property type="project" value="TreeGrafter"/>
</dbReference>
<reference evidence="10" key="2">
    <citation type="submission" date="2019-06" db="EMBL/GenBank/DDBJ databases">
        <title>Genomics analysis of Aphanomyces spp. identifies a new class of oomycete effector associated with host adaptation.</title>
        <authorList>
            <person name="Gaulin E."/>
        </authorList>
    </citation>
    <scope>NUCLEOTIDE SEQUENCE</scope>
    <source>
        <strain evidence="10">CBS 578.67</strain>
    </source>
</reference>
<keyword evidence="4 6" id="KW-0505">Motor protein</keyword>
<feature type="binding site" evidence="6">
    <location>
        <begin position="172"/>
        <end position="179"/>
    </location>
    <ligand>
        <name>ATP</name>
        <dbReference type="ChEBI" id="CHEBI:30616"/>
    </ligand>
</feature>
<dbReference type="EMBL" id="VJMH01005259">
    <property type="protein sequence ID" value="KAF0698148.1"/>
    <property type="molecule type" value="Genomic_DNA"/>
</dbReference>
<dbReference type="EMBL" id="CAADRA010005280">
    <property type="protein sequence ID" value="VFT88082.1"/>
    <property type="molecule type" value="Genomic_DNA"/>
</dbReference>
<proteinExistence type="inferred from homology"/>
<keyword evidence="1 6" id="KW-0547">Nucleotide-binding</keyword>
<dbReference type="GO" id="GO:0016459">
    <property type="term" value="C:myosin complex"/>
    <property type="evidence" value="ECO:0007669"/>
    <property type="project" value="UniProtKB-KW"/>
</dbReference>
<comment type="similarity">
    <text evidence="6">Belongs to the TRAFAC class myosin-kinesin ATPase superfamily. Myosin family.</text>
</comment>
<dbReference type="GO" id="GO:0051015">
    <property type="term" value="F:actin filament binding"/>
    <property type="evidence" value="ECO:0007669"/>
    <property type="project" value="TreeGrafter"/>
</dbReference>
<dbReference type="GO" id="GO:0000146">
    <property type="term" value="F:microfilament motor activity"/>
    <property type="evidence" value="ECO:0007669"/>
    <property type="project" value="TreeGrafter"/>
</dbReference>
<keyword evidence="3 6" id="KW-0518">Myosin</keyword>
<keyword evidence="5 6" id="KW-0009">Actin-binding</keyword>
<keyword evidence="7" id="KW-0175">Coiled coil</keyword>
<dbReference type="PRINTS" id="PR00193">
    <property type="entry name" value="MYOSINHEAVY"/>
</dbReference>
<dbReference type="Gene3D" id="1.20.120.720">
    <property type="entry name" value="Myosin VI head, motor domain, U50 subdomain"/>
    <property type="match status" value="1"/>
</dbReference>
<evidence type="ECO:0000256" key="1">
    <source>
        <dbReference type="ARBA" id="ARBA00022741"/>
    </source>
</evidence>
<dbReference type="GO" id="GO:0016020">
    <property type="term" value="C:membrane"/>
    <property type="evidence" value="ECO:0007669"/>
    <property type="project" value="TreeGrafter"/>
</dbReference>
<evidence type="ECO:0000313" key="11">
    <source>
        <dbReference type="EMBL" id="VFT88082.1"/>
    </source>
</evidence>